<dbReference type="Proteomes" id="UP000037269">
    <property type="component" value="Unassembled WGS sequence"/>
</dbReference>
<feature type="transmembrane region" description="Helical" evidence="2">
    <location>
        <begin position="12"/>
        <end position="35"/>
    </location>
</feature>
<dbReference type="AlphaFoldDB" id="A0A0D1Y9E0"/>
<reference evidence="3 5" key="1">
    <citation type="submission" date="2015-07" db="EMBL/GenBank/DDBJ databases">
        <title>Fjat-14205 dsm 2895.</title>
        <authorList>
            <person name="Liu B."/>
            <person name="Wang J."/>
            <person name="Zhu Y."/>
            <person name="Liu G."/>
            <person name="Chen Q."/>
            <person name="Chen Z."/>
            <person name="Lan J."/>
            <person name="Che J."/>
            <person name="Ge C."/>
            <person name="Shi H."/>
            <person name="Pan Z."/>
            <person name="Liu X."/>
        </authorList>
    </citation>
    <scope>NUCLEOTIDE SEQUENCE [LARGE SCALE GENOMIC DNA]</scope>
    <source>
        <strain evidence="3 5">DSM 2895</strain>
    </source>
</reference>
<name>A0A0D1Y9E0_ANEMI</name>
<protein>
    <recommendedName>
        <fullName evidence="7">DUF4446 domain-containing protein</fullName>
    </recommendedName>
</protein>
<keyword evidence="2" id="KW-1133">Transmembrane helix</keyword>
<evidence type="ECO:0008006" key="7">
    <source>
        <dbReference type="Google" id="ProtNLM"/>
    </source>
</evidence>
<evidence type="ECO:0000256" key="2">
    <source>
        <dbReference type="SAM" id="Phobius"/>
    </source>
</evidence>
<dbReference type="STRING" id="47500.AF333_09275"/>
<dbReference type="Pfam" id="PF14584">
    <property type="entry name" value="DUF4446"/>
    <property type="match status" value="1"/>
</dbReference>
<dbReference type="RefSeq" id="WP_043066105.1">
    <property type="nucleotide sequence ID" value="NZ_BJOA01000030.1"/>
</dbReference>
<keyword evidence="2" id="KW-0812">Transmembrane</keyword>
<evidence type="ECO:0000256" key="1">
    <source>
        <dbReference type="SAM" id="Coils"/>
    </source>
</evidence>
<accession>A0A0D1Y9E0</accession>
<dbReference type="EMBL" id="LGUG01000004">
    <property type="protein sequence ID" value="KON95635.1"/>
    <property type="molecule type" value="Genomic_DNA"/>
</dbReference>
<reference evidence="4 6" key="2">
    <citation type="submission" date="2016-10" db="EMBL/GenBank/DDBJ databases">
        <authorList>
            <person name="de Groot N.N."/>
        </authorList>
    </citation>
    <scope>NUCLEOTIDE SEQUENCE [LARGE SCALE GENOMIC DNA]</scope>
    <source>
        <strain evidence="4 6">DSM 2895</strain>
    </source>
</reference>
<feature type="coiled-coil region" evidence="1">
    <location>
        <begin position="51"/>
        <end position="85"/>
    </location>
</feature>
<dbReference type="PATRIC" id="fig|47500.12.peg.1813"/>
<dbReference type="GeneID" id="42305391"/>
<dbReference type="OrthoDB" id="5244042at2"/>
<evidence type="ECO:0000313" key="4">
    <source>
        <dbReference type="EMBL" id="SDI32595.1"/>
    </source>
</evidence>
<gene>
    <name evidence="3" type="ORF">AF333_09275</name>
    <name evidence="4" type="ORF">SAMN04487909_10381</name>
</gene>
<evidence type="ECO:0000313" key="5">
    <source>
        <dbReference type="Proteomes" id="UP000037269"/>
    </source>
</evidence>
<keyword evidence="2" id="KW-0472">Membrane</keyword>
<dbReference type="InterPro" id="IPR027981">
    <property type="entry name" value="DUF4446"/>
</dbReference>
<keyword evidence="5" id="KW-1185">Reference proteome</keyword>
<keyword evidence="1" id="KW-0175">Coiled coil</keyword>
<dbReference type="Proteomes" id="UP000182836">
    <property type="component" value="Unassembled WGS sequence"/>
</dbReference>
<proteinExistence type="predicted"/>
<sequence length="168" mass="19164">MEVWFTKEIVAGIFGLLLLLFLLLFIWNIVLSVKFGRLKKRFRRMAQGTSEDNLEQMLEKVFNRMDALEASRQEVERLTEAMHREVRGQKGKLGILRFAAFENEGSDLSFSVALVDDNQNGMVMTSIYGRHESRVYAKPIENGTSSYALSEEEKQALALAVKNNANLE</sequence>
<evidence type="ECO:0000313" key="3">
    <source>
        <dbReference type="EMBL" id="KON95635.1"/>
    </source>
</evidence>
<organism evidence="3 5">
    <name type="scientific">Aneurinibacillus migulanus</name>
    <name type="common">Bacillus migulanus</name>
    <dbReference type="NCBI Taxonomy" id="47500"/>
    <lineage>
        <taxon>Bacteria</taxon>
        <taxon>Bacillati</taxon>
        <taxon>Bacillota</taxon>
        <taxon>Bacilli</taxon>
        <taxon>Bacillales</taxon>
        <taxon>Paenibacillaceae</taxon>
        <taxon>Aneurinibacillus group</taxon>
        <taxon>Aneurinibacillus</taxon>
    </lineage>
</organism>
<evidence type="ECO:0000313" key="6">
    <source>
        <dbReference type="Proteomes" id="UP000182836"/>
    </source>
</evidence>
<dbReference type="EMBL" id="FNED01000003">
    <property type="protein sequence ID" value="SDI32595.1"/>
    <property type="molecule type" value="Genomic_DNA"/>
</dbReference>